<proteinExistence type="predicted"/>
<accession>A0ACC0T171</accession>
<name>A0ACC0T171_POPTR</name>
<organism evidence="1 2">
    <name type="scientific">Populus trichocarpa</name>
    <name type="common">Western balsam poplar</name>
    <name type="synonym">Populus balsamifera subsp. trichocarpa</name>
    <dbReference type="NCBI Taxonomy" id="3694"/>
    <lineage>
        <taxon>Eukaryota</taxon>
        <taxon>Viridiplantae</taxon>
        <taxon>Streptophyta</taxon>
        <taxon>Embryophyta</taxon>
        <taxon>Tracheophyta</taxon>
        <taxon>Spermatophyta</taxon>
        <taxon>Magnoliopsida</taxon>
        <taxon>eudicotyledons</taxon>
        <taxon>Gunneridae</taxon>
        <taxon>Pentapetalae</taxon>
        <taxon>rosids</taxon>
        <taxon>fabids</taxon>
        <taxon>Malpighiales</taxon>
        <taxon>Salicaceae</taxon>
        <taxon>Saliceae</taxon>
        <taxon>Populus</taxon>
    </lineage>
</organism>
<comment type="caution">
    <text evidence="1">The sequence shown here is derived from an EMBL/GenBank/DDBJ whole genome shotgun (WGS) entry which is preliminary data.</text>
</comment>
<protein>
    <submittedName>
        <fullName evidence="1">Uncharacterized protein</fullName>
    </submittedName>
</protein>
<evidence type="ECO:0000313" key="1">
    <source>
        <dbReference type="EMBL" id="KAI9395307.1"/>
    </source>
</evidence>
<dbReference type="EMBL" id="CM009294">
    <property type="protein sequence ID" value="KAI9395307.1"/>
    <property type="molecule type" value="Genomic_DNA"/>
</dbReference>
<reference evidence="1 2" key="1">
    <citation type="journal article" date="2006" name="Science">
        <title>The genome of black cottonwood, Populus trichocarpa (Torr. &amp; Gray).</title>
        <authorList>
            <person name="Tuskan G.A."/>
            <person name="Difazio S."/>
            <person name="Jansson S."/>
            <person name="Bohlmann J."/>
            <person name="Grigoriev I."/>
            <person name="Hellsten U."/>
            <person name="Putnam N."/>
            <person name="Ralph S."/>
            <person name="Rombauts S."/>
            <person name="Salamov A."/>
            <person name="Schein J."/>
            <person name="Sterck L."/>
            <person name="Aerts A."/>
            <person name="Bhalerao R.R."/>
            <person name="Bhalerao R.P."/>
            <person name="Blaudez D."/>
            <person name="Boerjan W."/>
            <person name="Brun A."/>
            <person name="Brunner A."/>
            <person name="Busov V."/>
            <person name="Campbell M."/>
            <person name="Carlson J."/>
            <person name="Chalot M."/>
            <person name="Chapman J."/>
            <person name="Chen G.L."/>
            <person name="Cooper D."/>
            <person name="Coutinho P.M."/>
            <person name="Couturier J."/>
            <person name="Covert S."/>
            <person name="Cronk Q."/>
            <person name="Cunningham R."/>
            <person name="Davis J."/>
            <person name="Degroeve S."/>
            <person name="Dejardin A."/>
            <person name="Depamphilis C."/>
            <person name="Detter J."/>
            <person name="Dirks B."/>
            <person name="Dubchak I."/>
            <person name="Duplessis S."/>
            <person name="Ehlting J."/>
            <person name="Ellis B."/>
            <person name="Gendler K."/>
            <person name="Goodstein D."/>
            <person name="Gribskov M."/>
            <person name="Grimwood J."/>
            <person name="Groover A."/>
            <person name="Gunter L."/>
            <person name="Hamberger B."/>
            <person name="Heinze B."/>
            <person name="Helariutta Y."/>
            <person name="Henrissat B."/>
            <person name="Holligan D."/>
            <person name="Holt R."/>
            <person name="Huang W."/>
            <person name="Islam-Faridi N."/>
            <person name="Jones S."/>
            <person name="Jones-Rhoades M."/>
            <person name="Jorgensen R."/>
            <person name="Joshi C."/>
            <person name="Kangasjarvi J."/>
            <person name="Karlsson J."/>
            <person name="Kelleher C."/>
            <person name="Kirkpatrick R."/>
            <person name="Kirst M."/>
            <person name="Kohler A."/>
            <person name="Kalluri U."/>
            <person name="Larimer F."/>
            <person name="Leebens-Mack J."/>
            <person name="Leple J.C."/>
            <person name="Locascio P."/>
            <person name="Lou Y."/>
            <person name="Lucas S."/>
            <person name="Martin F."/>
            <person name="Montanini B."/>
            <person name="Napoli C."/>
            <person name="Nelson D.R."/>
            <person name="Nelson C."/>
            <person name="Nieminen K."/>
            <person name="Nilsson O."/>
            <person name="Pereda V."/>
            <person name="Peter G."/>
            <person name="Philippe R."/>
            <person name="Pilate G."/>
            <person name="Poliakov A."/>
            <person name="Razumovskaya J."/>
            <person name="Richardson P."/>
            <person name="Rinaldi C."/>
            <person name="Ritland K."/>
            <person name="Rouze P."/>
            <person name="Ryaboy D."/>
            <person name="Schmutz J."/>
            <person name="Schrader J."/>
            <person name="Segerman B."/>
            <person name="Shin H."/>
            <person name="Siddiqui A."/>
            <person name="Sterky F."/>
            <person name="Terry A."/>
            <person name="Tsai C.J."/>
            <person name="Uberbacher E."/>
            <person name="Unneberg P."/>
            <person name="Vahala J."/>
            <person name="Wall K."/>
            <person name="Wessler S."/>
            <person name="Yang G."/>
            <person name="Yin T."/>
            <person name="Douglas C."/>
            <person name="Marra M."/>
            <person name="Sandberg G."/>
            <person name="Van de Peer Y."/>
            <person name="Rokhsar D."/>
        </authorList>
    </citation>
    <scope>NUCLEOTIDE SEQUENCE [LARGE SCALE GENOMIC DNA]</scope>
    <source>
        <strain evidence="2">cv. Nisqually</strain>
    </source>
</reference>
<evidence type="ECO:0000313" key="2">
    <source>
        <dbReference type="Proteomes" id="UP000006729"/>
    </source>
</evidence>
<keyword evidence="2" id="KW-1185">Reference proteome</keyword>
<dbReference type="Proteomes" id="UP000006729">
    <property type="component" value="Chromosome 5"/>
</dbReference>
<sequence>METRLVFLLAALLATALLESKPVLPTLASEADHSVSGVFKTGKFHPIHSDVGTASSCSPPRSLLIVRPEEKGTCPVILFHHGTGCQNSWYTDVFKFMSSHGYIVVAPQVIKP</sequence>
<gene>
    <name evidence="1" type="ORF">POPTR_005G214100v4</name>
</gene>